<dbReference type="EMBL" id="RTJF01000017">
    <property type="protein sequence ID" value="MJL94214.1"/>
    <property type="molecule type" value="Genomic_DNA"/>
</dbReference>
<proteinExistence type="predicted"/>
<evidence type="ECO:0000313" key="1">
    <source>
        <dbReference type="EMBL" id="BCG39739.1"/>
    </source>
</evidence>
<geneLocation type="plasmid" evidence="1">
    <name>pMTY18780-3</name>
</geneLocation>
<dbReference type="EMBL" id="DABGZR010000032">
    <property type="protein sequence ID" value="HAJ0998038.1"/>
    <property type="molecule type" value="Genomic_DNA"/>
</dbReference>
<reference evidence="2" key="2">
    <citation type="journal article" date="2018" name="Genome Biol.">
        <title>SKESA: strategic k-mer extension for scrupulous assemblies.</title>
        <authorList>
            <person name="Souvorov A."/>
            <person name="Agarwala R."/>
            <person name="Lipman D.J."/>
        </authorList>
    </citation>
    <scope>NUCLEOTIDE SEQUENCE [LARGE SCALE GENOMIC DNA]</scope>
    <source>
        <strain evidence="2">EC00605</strain>
    </source>
</reference>
<evidence type="ECO:0000313" key="7">
    <source>
        <dbReference type="Proteomes" id="UP000184277"/>
    </source>
</evidence>
<evidence type="ECO:0000313" key="3">
    <source>
        <dbReference type="EMBL" id="MJL94214.1"/>
    </source>
</evidence>
<reference evidence="3" key="3">
    <citation type="submission" date="2018-06" db="EMBL/GenBank/DDBJ databases">
        <authorList>
            <person name="Ashton P.M."/>
            <person name="Dallman T."/>
            <person name="Nair S."/>
            <person name="De Pinna E."/>
            <person name="Peters T."/>
            <person name="Grant K."/>
        </authorList>
    </citation>
    <scope>NUCLEOTIDE SEQUENCE [LARGE SCALE GENOMIC DNA]</scope>
    <source>
        <strain evidence="3">462023</strain>
    </source>
</reference>
<dbReference type="Proteomes" id="UP000885382">
    <property type="component" value="Unassembled WGS sequence"/>
</dbReference>
<dbReference type="Proteomes" id="UP000509260">
    <property type="component" value="Plasmid pMTY18780-3"/>
</dbReference>
<dbReference type="Proteomes" id="UP000184277">
    <property type="component" value="Unassembled WGS sequence"/>
</dbReference>
<organism evidence="6 8">
    <name type="scientific">Escherichia coli</name>
    <dbReference type="NCBI Taxonomy" id="562"/>
    <lineage>
        <taxon>Bacteria</taxon>
        <taxon>Pseudomonadati</taxon>
        <taxon>Pseudomonadota</taxon>
        <taxon>Gammaproteobacteria</taxon>
        <taxon>Enterobacterales</taxon>
        <taxon>Enterobacteriaceae</taxon>
        <taxon>Escherichia</taxon>
    </lineage>
</organism>
<accession>A0A0J8X0N9</accession>
<dbReference type="RefSeq" id="WP_000636536.1">
    <property type="nucleotide sequence ID" value="NZ_AP022542.1"/>
</dbReference>
<dbReference type="EMBL" id="AP023200">
    <property type="protein sequence ID" value="BCG39739.1"/>
    <property type="molecule type" value="Genomic_DNA"/>
</dbReference>
<sequence length="71" mass="8273">MIVLSKREKETLHEISKWPEFPEYWKPKTRAKLERLGLVANVSETWCSANYQLTDKGKVLLQQLVESGVLK</sequence>
<reference evidence="2" key="6">
    <citation type="submission" date="2019-09" db="EMBL/GenBank/DDBJ databases">
        <authorList>
            <consortium name="NCBI Pathogen Detection Project"/>
        </authorList>
    </citation>
    <scope>NUCLEOTIDE SEQUENCE</scope>
    <source>
        <strain evidence="2">EC00605</strain>
    </source>
</reference>
<reference evidence="1 10" key="7">
    <citation type="submission" date="2020-06" db="EMBL/GenBank/DDBJ databases">
        <title>Whole-genome sequencing of blaNDM-5 positive Escherichia coli isolated from a Japanese patient with no history of travel abroad.</title>
        <authorList>
            <person name="Ito Y."/>
            <person name="Aoki K."/>
            <person name="Nakayama N."/>
            <person name="Ohtsuka M."/>
            <person name="Ota M."/>
            <person name="Kaneko N."/>
            <person name="Yoshida M."/>
            <person name="Ishii Y."/>
            <person name="Tateda K."/>
            <person name="Matsuse H."/>
        </authorList>
    </citation>
    <scope>NUCLEOTIDE SEQUENCE [LARGE SCALE GENOMIC DNA]</scope>
    <source>
        <strain evidence="1 10">TUM18780</strain>
        <plasmid evidence="1">pMTY18780-3</plasmid>
        <plasmid evidence="10">pmty18780-3 dna</plasmid>
    </source>
</reference>
<reference evidence="5 7" key="1">
    <citation type="submission" date="2016-10" db="EMBL/GenBank/DDBJ databases">
        <title>Comprehensive resistome analysis reveals the prevalence of NDM and MCR-1 in Chinese poultry production.</title>
        <authorList>
            <person name="Wang Y."/>
            <person name="Zhang R."/>
            <person name="Li J."/>
            <person name="Wu Z."/>
            <person name="Wenjuan Y."/>
            <person name="Schwarz S."/>
            <person name="Tyrrell J."/>
            <person name="Zheng Y."/>
            <person name="Wang S."/>
            <person name="Shen Z."/>
            <person name="Liu Z."/>
            <person name="Lei L."/>
            <person name="Li M."/>
            <person name="Zhang Q."/>
            <person name="Wu C."/>
            <person name="Zhang Q."/>
            <person name="Wu Y."/>
            <person name="Walsh T."/>
            <person name="Shen J."/>
        </authorList>
    </citation>
    <scope>NUCLEOTIDE SEQUENCE [LARGE SCALE GENOMIC DNA]</scope>
    <source>
        <strain evidence="5 7">570</strain>
    </source>
</reference>
<evidence type="ECO:0000313" key="9">
    <source>
        <dbReference type="Proteomes" id="UP000359125"/>
    </source>
</evidence>
<evidence type="ECO:0000313" key="8">
    <source>
        <dbReference type="Proteomes" id="UP000288730"/>
    </source>
</evidence>
<evidence type="ECO:0000313" key="4">
    <source>
        <dbReference type="EMBL" id="MQK24794.1"/>
    </source>
</evidence>
<evidence type="ECO:0000313" key="6">
    <source>
        <dbReference type="EMBL" id="RXD18290.1"/>
    </source>
</evidence>
<dbReference type="Proteomes" id="UP000359125">
    <property type="component" value="Unassembled WGS sequence"/>
</dbReference>
<evidence type="ECO:0000313" key="2">
    <source>
        <dbReference type="EMBL" id="HAJ0998038.1"/>
    </source>
</evidence>
<reference evidence="4 9" key="4">
    <citation type="journal article" date="2019" name="Environ. Health Perspect.">
        <title>Inter-host Transmission of Carbapenemase-Producing Escherichia coli among Humans and Backyard Animals.</title>
        <authorList>
            <person name="Li J."/>
            <person name="Bi Z."/>
            <person name="Ma S."/>
            <person name="Chen B."/>
            <person name="Cai C."/>
            <person name="He J."/>
            <person name="Schwarz S."/>
            <person name="Sun C."/>
            <person name="Zhou Y."/>
            <person name="Yin J."/>
            <person name="Hulth A."/>
            <person name="Wang Y."/>
            <person name="Shen Z."/>
            <person name="Wang S."/>
            <person name="Wu C."/>
            <person name="Nilsson L.E."/>
            <person name="Walsh T.R."/>
            <person name="Borjesson S."/>
            <person name="Shen J."/>
            <person name="Sun Q."/>
            <person name="Wang Y."/>
        </authorList>
    </citation>
    <scope>NUCLEOTIDE SEQUENCE [LARGE SCALE GENOMIC DNA]</scope>
    <source>
        <strain evidence="4 9">A016f</strain>
    </source>
</reference>
<dbReference type="EMBL" id="SCJN01000001">
    <property type="protein sequence ID" value="RXD18290.1"/>
    <property type="molecule type" value="Genomic_DNA"/>
</dbReference>
<gene>
    <name evidence="5" type="ORF">BK383_19555</name>
    <name evidence="3" type="ORF">DNX30_15880</name>
    <name evidence="4" type="ORF">EIZ93_10770</name>
    <name evidence="6" type="ORF">EPS76_00340</name>
    <name evidence="2" type="ORF">HL601_20955</name>
    <name evidence="1" type="ORF">TUM18780_49010</name>
</gene>
<evidence type="ECO:0000313" key="5">
    <source>
        <dbReference type="EMBL" id="OJR53169.1"/>
    </source>
</evidence>
<geneLocation type="plasmid" evidence="10">
    <name>pmty18780-3 dna</name>
</geneLocation>
<evidence type="ECO:0000313" key="10">
    <source>
        <dbReference type="Proteomes" id="UP000509260"/>
    </source>
</evidence>
<name>A0A0J8X0N9_ECOLX</name>
<dbReference type="Proteomes" id="UP000288730">
    <property type="component" value="Unassembled WGS sequence"/>
</dbReference>
<protein>
    <submittedName>
        <fullName evidence="6">Uncharacterized protein</fullName>
    </submittedName>
</protein>
<reference evidence="6 8" key="5">
    <citation type="submission" date="2019-01" db="EMBL/GenBank/DDBJ databases">
        <title>Genomic analysis of febrile catheter-associated UTI E. coli isolates.</title>
        <authorList>
            <person name="Potter R."/>
            <person name="Zou Z."/>
            <person name="Henderson J."/>
            <person name="Dantas G."/>
        </authorList>
    </citation>
    <scope>NUCLEOTIDE SEQUENCE [LARGE SCALE GENOMIC DNA]</scope>
    <source>
        <strain evidence="6 8">29_CAASB</strain>
    </source>
</reference>
<keyword evidence="1" id="KW-0614">Plasmid</keyword>
<dbReference type="AlphaFoldDB" id="A0A0J8X0N9"/>
<dbReference type="EMBL" id="MOKI01000041">
    <property type="protein sequence ID" value="OJR53169.1"/>
    <property type="molecule type" value="Genomic_DNA"/>
</dbReference>
<dbReference type="EMBL" id="RYCF01000026">
    <property type="protein sequence ID" value="MQK24794.1"/>
    <property type="molecule type" value="Genomic_DNA"/>
</dbReference>